<sequence length="208" mass="22987">MTDPLDWPIVVTDRCADACADAFGFGDRERARDWLTDAIADRGEVTDTLPGPVRGRRSPSGYFLLVPGSFVLPLAPYRRAPEHWAATNCVPFPRSRSREDPLTLRGNALLSLVHFLPHAVERFQERAGADPDPAVALAQLLDRISPTVRATRRSPSWSGTRDADFYLVAGPGDEYCLPCRVGAHETRPYDVITCIIRDSRTEGVRNGS</sequence>
<keyword evidence="2" id="KW-1185">Reference proteome</keyword>
<accession>W7IPJ9</accession>
<evidence type="ECO:0000313" key="2">
    <source>
        <dbReference type="Proteomes" id="UP000019277"/>
    </source>
</evidence>
<proteinExistence type="predicted"/>
<dbReference type="eggNOG" id="ENOG5031QIQ">
    <property type="taxonomic scope" value="Bacteria"/>
</dbReference>
<dbReference type="STRING" id="909613.UO65_6358"/>
<name>W7IPJ9_9PSEU</name>
<evidence type="ECO:0000313" key="1">
    <source>
        <dbReference type="EMBL" id="EWC58466.1"/>
    </source>
</evidence>
<dbReference type="EMBL" id="AYXG01000241">
    <property type="protein sequence ID" value="EWC58466.1"/>
    <property type="molecule type" value="Genomic_DNA"/>
</dbReference>
<protein>
    <submittedName>
        <fullName evidence="1">Uncharacterized protein</fullName>
    </submittedName>
</protein>
<dbReference type="RefSeq" id="WP_035290012.1">
    <property type="nucleotide sequence ID" value="NZ_AYXG01000241.1"/>
</dbReference>
<dbReference type="AlphaFoldDB" id="W7IPJ9"/>
<dbReference type="Proteomes" id="UP000019277">
    <property type="component" value="Unassembled WGS sequence"/>
</dbReference>
<reference evidence="1 2" key="1">
    <citation type="journal article" date="2014" name="Genome Announc.">
        <title>Draft Genome Sequence of the Antitrypanosomally Active Sponge-Associated Bacterium Actinokineospora sp. Strain EG49.</title>
        <authorList>
            <person name="Harjes J."/>
            <person name="Ryu T."/>
            <person name="Abdelmohsen U.R."/>
            <person name="Moitinho-Silva L."/>
            <person name="Horn H."/>
            <person name="Ravasi T."/>
            <person name="Hentschel U."/>
        </authorList>
    </citation>
    <scope>NUCLEOTIDE SEQUENCE [LARGE SCALE GENOMIC DNA]</scope>
    <source>
        <strain evidence="1 2">EG49</strain>
    </source>
</reference>
<gene>
    <name evidence="1" type="ORF">UO65_6358</name>
</gene>
<organism evidence="1 2">
    <name type="scientific">Actinokineospora spheciospongiae</name>
    <dbReference type="NCBI Taxonomy" id="909613"/>
    <lineage>
        <taxon>Bacteria</taxon>
        <taxon>Bacillati</taxon>
        <taxon>Actinomycetota</taxon>
        <taxon>Actinomycetes</taxon>
        <taxon>Pseudonocardiales</taxon>
        <taxon>Pseudonocardiaceae</taxon>
        <taxon>Actinokineospora</taxon>
    </lineage>
</organism>
<comment type="caution">
    <text evidence="1">The sequence shown here is derived from an EMBL/GenBank/DDBJ whole genome shotgun (WGS) entry which is preliminary data.</text>
</comment>
<dbReference type="OrthoDB" id="3681683at2"/>